<organism evidence="1">
    <name type="scientific">marine sediment metagenome</name>
    <dbReference type="NCBI Taxonomy" id="412755"/>
    <lineage>
        <taxon>unclassified sequences</taxon>
        <taxon>metagenomes</taxon>
        <taxon>ecological metagenomes</taxon>
    </lineage>
</organism>
<dbReference type="AlphaFoldDB" id="X0W6W4"/>
<dbReference type="EMBL" id="BARS01031633">
    <property type="protein sequence ID" value="GAG20363.1"/>
    <property type="molecule type" value="Genomic_DNA"/>
</dbReference>
<protein>
    <submittedName>
        <fullName evidence="1">Uncharacterized protein</fullName>
    </submittedName>
</protein>
<proteinExistence type="predicted"/>
<name>X0W6W4_9ZZZZ</name>
<sequence>AGKSMKTIGERHCCYGRTGDYAVKVGEGYPGMIEAGNLDLSNRPQVANPEAGGTSSVWSMSIGVNEGGKEITILIPRIRENGEIMSEKDAISHYNKTGRHMGKFKNYESADKYSKEYSAYVGKKKMINMLNKKP</sequence>
<comment type="caution">
    <text evidence="1">The sequence shown here is derived from an EMBL/GenBank/DDBJ whole genome shotgun (WGS) entry which is preliminary data.</text>
</comment>
<accession>X0W6W4</accession>
<evidence type="ECO:0000313" key="1">
    <source>
        <dbReference type="EMBL" id="GAG20363.1"/>
    </source>
</evidence>
<reference evidence="1" key="1">
    <citation type="journal article" date="2014" name="Front. Microbiol.">
        <title>High frequency of phylogenetically diverse reductive dehalogenase-homologous genes in deep subseafloor sedimentary metagenomes.</title>
        <authorList>
            <person name="Kawai M."/>
            <person name="Futagami T."/>
            <person name="Toyoda A."/>
            <person name="Takaki Y."/>
            <person name="Nishi S."/>
            <person name="Hori S."/>
            <person name="Arai W."/>
            <person name="Tsubouchi T."/>
            <person name="Morono Y."/>
            <person name="Uchiyama I."/>
            <person name="Ito T."/>
            <person name="Fujiyama A."/>
            <person name="Inagaki F."/>
            <person name="Takami H."/>
        </authorList>
    </citation>
    <scope>NUCLEOTIDE SEQUENCE</scope>
    <source>
        <strain evidence="1">Expedition CK06-06</strain>
    </source>
</reference>
<feature type="non-terminal residue" evidence="1">
    <location>
        <position position="1"/>
    </location>
</feature>
<gene>
    <name evidence="1" type="ORF">S01H1_49204</name>
</gene>